<dbReference type="Pfam" id="PF00646">
    <property type="entry name" value="F-box"/>
    <property type="match status" value="1"/>
</dbReference>
<evidence type="ECO:0000256" key="1">
    <source>
        <dbReference type="SAM" id="MobiDB-lite"/>
    </source>
</evidence>
<reference evidence="3 4" key="1">
    <citation type="submission" date="2019-09" db="EMBL/GenBank/DDBJ databases">
        <title>A chromosome-level genome assembly of the Chinese tupelo Nyssa sinensis.</title>
        <authorList>
            <person name="Yang X."/>
            <person name="Kang M."/>
            <person name="Yang Y."/>
            <person name="Xiong H."/>
            <person name="Wang M."/>
            <person name="Zhang Z."/>
            <person name="Wang Z."/>
            <person name="Wu H."/>
            <person name="Ma T."/>
            <person name="Liu J."/>
            <person name="Xi Z."/>
        </authorList>
    </citation>
    <scope>NUCLEOTIDE SEQUENCE [LARGE SCALE GENOMIC DNA]</scope>
    <source>
        <strain evidence="3">J267</strain>
        <tissue evidence="3">Leaf</tissue>
    </source>
</reference>
<dbReference type="Proteomes" id="UP000325577">
    <property type="component" value="Linkage Group LG11"/>
</dbReference>
<feature type="region of interest" description="Disordered" evidence="1">
    <location>
        <begin position="1"/>
        <end position="37"/>
    </location>
</feature>
<gene>
    <name evidence="3" type="ORF">F0562_022189</name>
</gene>
<evidence type="ECO:0000313" key="3">
    <source>
        <dbReference type="EMBL" id="KAA8544175.1"/>
    </source>
</evidence>
<dbReference type="SUPFAM" id="SSF81383">
    <property type="entry name" value="F-box domain"/>
    <property type="match status" value="1"/>
</dbReference>
<dbReference type="InterPro" id="IPR050796">
    <property type="entry name" value="SCF_F-box_component"/>
</dbReference>
<name>A0A5J5BM03_9ASTE</name>
<dbReference type="NCBIfam" id="TIGR01640">
    <property type="entry name" value="F_box_assoc_1"/>
    <property type="match status" value="1"/>
</dbReference>
<dbReference type="InterPro" id="IPR017451">
    <property type="entry name" value="F-box-assoc_interact_dom"/>
</dbReference>
<organism evidence="3 4">
    <name type="scientific">Nyssa sinensis</name>
    <dbReference type="NCBI Taxonomy" id="561372"/>
    <lineage>
        <taxon>Eukaryota</taxon>
        <taxon>Viridiplantae</taxon>
        <taxon>Streptophyta</taxon>
        <taxon>Embryophyta</taxon>
        <taxon>Tracheophyta</taxon>
        <taxon>Spermatophyta</taxon>
        <taxon>Magnoliopsida</taxon>
        <taxon>eudicotyledons</taxon>
        <taxon>Gunneridae</taxon>
        <taxon>Pentapetalae</taxon>
        <taxon>asterids</taxon>
        <taxon>Cornales</taxon>
        <taxon>Nyssaceae</taxon>
        <taxon>Nyssa</taxon>
    </lineage>
</organism>
<dbReference type="InterPro" id="IPR001810">
    <property type="entry name" value="F-box_dom"/>
</dbReference>
<dbReference type="PROSITE" id="PS50181">
    <property type="entry name" value="FBOX"/>
    <property type="match status" value="1"/>
</dbReference>
<sequence length="320" mass="37229">MITRSMSRQQHTITKPSKLPKQRSITKTRSRKRRRQRVSDLPNNILMCILLRLPLKDLYSCRRVCKSWLTLLSDPYFAELQQSVAPTGVLALTKPLSYIRFIDFCQSHRNVLKFRTPFKFKAYDYETKWQVSNACNGLFCWYEARVCKPFYVCNPIVNEYVPIPPVKSDNQFRIIQLGFGFGISPVTNQYKVIRCLWSHDFHRSPRVEIRSLCSTTEEDSWRIVGSVPSAFLNSGGTQKGPFLHGAVHYLLSDLYATFYRSIICFDFVDESFRFLPSPSQFGRNEPISKMNLTVFRNCLSIGHCVLSTDTEPRLEVWMMT</sequence>
<evidence type="ECO:0000259" key="2">
    <source>
        <dbReference type="PROSITE" id="PS50181"/>
    </source>
</evidence>
<feature type="compositionally biased region" description="Basic residues" evidence="1">
    <location>
        <begin position="18"/>
        <end position="36"/>
    </location>
</feature>
<dbReference type="SMART" id="SM00256">
    <property type="entry name" value="FBOX"/>
    <property type="match status" value="1"/>
</dbReference>
<dbReference type="Gene3D" id="1.20.1280.50">
    <property type="match status" value="1"/>
</dbReference>
<feature type="compositionally biased region" description="Polar residues" evidence="1">
    <location>
        <begin position="1"/>
        <end position="15"/>
    </location>
</feature>
<evidence type="ECO:0000313" key="4">
    <source>
        <dbReference type="Proteomes" id="UP000325577"/>
    </source>
</evidence>
<keyword evidence="4" id="KW-1185">Reference proteome</keyword>
<dbReference type="AlphaFoldDB" id="A0A5J5BM03"/>
<accession>A0A5J5BM03</accession>
<dbReference type="PANTHER" id="PTHR31672">
    <property type="entry name" value="BNACNNG10540D PROTEIN"/>
    <property type="match status" value="1"/>
</dbReference>
<dbReference type="Pfam" id="PF07734">
    <property type="entry name" value="FBA_1"/>
    <property type="match status" value="1"/>
</dbReference>
<dbReference type="EMBL" id="CM018034">
    <property type="protein sequence ID" value="KAA8544175.1"/>
    <property type="molecule type" value="Genomic_DNA"/>
</dbReference>
<dbReference type="InterPro" id="IPR006527">
    <property type="entry name" value="F-box-assoc_dom_typ1"/>
</dbReference>
<proteinExistence type="predicted"/>
<protein>
    <recommendedName>
        <fullName evidence="2">F-box domain-containing protein</fullName>
    </recommendedName>
</protein>
<dbReference type="InterPro" id="IPR036047">
    <property type="entry name" value="F-box-like_dom_sf"/>
</dbReference>
<feature type="domain" description="F-box" evidence="2">
    <location>
        <begin position="35"/>
        <end position="80"/>
    </location>
</feature>
<dbReference type="OrthoDB" id="610337at2759"/>